<name>A0A6P2D1M6_9BACT</name>
<accession>A0A6P2D1M6</accession>
<reference evidence="1 2" key="1">
    <citation type="submission" date="2019-05" db="EMBL/GenBank/DDBJ databases">
        <authorList>
            <consortium name="Science for Life Laboratories"/>
        </authorList>
    </citation>
    <scope>NUCLEOTIDE SEQUENCE [LARGE SCALE GENOMIC DNA]</scope>
    <source>
        <strain evidence="1">Soil9</strain>
    </source>
</reference>
<gene>
    <name evidence="1" type="ORF">SOIL9_32280</name>
</gene>
<dbReference type="KEGG" id="gms:SOIL9_32280"/>
<proteinExistence type="predicted"/>
<evidence type="ECO:0000313" key="1">
    <source>
        <dbReference type="EMBL" id="VTR94486.1"/>
    </source>
</evidence>
<keyword evidence="2" id="KW-1185">Reference proteome</keyword>
<organism evidence="1 2">
    <name type="scientific">Gemmata massiliana</name>
    <dbReference type="NCBI Taxonomy" id="1210884"/>
    <lineage>
        <taxon>Bacteria</taxon>
        <taxon>Pseudomonadati</taxon>
        <taxon>Planctomycetota</taxon>
        <taxon>Planctomycetia</taxon>
        <taxon>Gemmatales</taxon>
        <taxon>Gemmataceae</taxon>
        <taxon>Gemmata</taxon>
    </lineage>
</organism>
<dbReference type="Proteomes" id="UP000464178">
    <property type="component" value="Chromosome"/>
</dbReference>
<dbReference type="RefSeq" id="WP_162669019.1">
    <property type="nucleotide sequence ID" value="NZ_LR593886.1"/>
</dbReference>
<dbReference type="AlphaFoldDB" id="A0A6P2D1M6"/>
<protein>
    <submittedName>
        <fullName evidence="1">Uncharacterized protein</fullName>
    </submittedName>
</protein>
<evidence type="ECO:0000313" key="2">
    <source>
        <dbReference type="Proteomes" id="UP000464178"/>
    </source>
</evidence>
<dbReference type="EMBL" id="LR593886">
    <property type="protein sequence ID" value="VTR94486.1"/>
    <property type="molecule type" value="Genomic_DNA"/>
</dbReference>
<sequence>MKQYFKDNPVLGNIAWHPVLRSGTPVDLTMLPLRVATLFTLPELREMAARGGTPQIILAIGPCSDPECPETKKDLLRWVIESKPTLAHHIFVDRRSAANYLGERKDD</sequence>